<evidence type="ECO:0000313" key="4">
    <source>
        <dbReference type="Proteomes" id="UP001056384"/>
    </source>
</evidence>
<dbReference type="AlphaFoldDB" id="A0A9Q9B6U2"/>
<keyword evidence="2" id="KW-0472">Membrane</keyword>
<proteinExistence type="predicted"/>
<evidence type="ECO:0000256" key="2">
    <source>
        <dbReference type="SAM" id="Phobius"/>
    </source>
</evidence>
<keyword evidence="2" id="KW-1133">Transmembrane helix</keyword>
<feature type="region of interest" description="Disordered" evidence="1">
    <location>
        <begin position="176"/>
        <end position="211"/>
    </location>
</feature>
<evidence type="ECO:0000313" key="3">
    <source>
        <dbReference type="EMBL" id="USW57401.1"/>
    </source>
</evidence>
<protein>
    <submittedName>
        <fullName evidence="3">Uncharacterized protein</fullName>
    </submittedName>
</protein>
<feature type="transmembrane region" description="Helical" evidence="2">
    <location>
        <begin position="219"/>
        <end position="239"/>
    </location>
</feature>
<feature type="compositionally biased region" description="Low complexity" evidence="1">
    <location>
        <begin position="176"/>
        <end position="206"/>
    </location>
</feature>
<evidence type="ECO:0000256" key="1">
    <source>
        <dbReference type="SAM" id="MobiDB-lite"/>
    </source>
</evidence>
<feature type="compositionally biased region" description="Basic and acidic residues" evidence="1">
    <location>
        <begin position="291"/>
        <end position="306"/>
    </location>
</feature>
<name>A0A9Q9B6U2_9PEZI</name>
<dbReference type="OrthoDB" id="4770059at2759"/>
<dbReference type="CDD" id="cd12087">
    <property type="entry name" value="TM_EGFR-like"/>
    <property type="match status" value="1"/>
</dbReference>
<dbReference type="Proteomes" id="UP001056384">
    <property type="component" value="Chromosome 9"/>
</dbReference>
<feature type="compositionally biased region" description="Basic and acidic residues" evidence="1">
    <location>
        <begin position="259"/>
        <end position="275"/>
    </location>
</feature>
<feature type="region of interest" description="Disordered" evidence="1">
    <location>
        <begin position="244"/>
        <end position="276"/>
    </location>
</feature>
<gene>
    <name evidence="3" type="ORF">Slin15195_G107200</name>
</gene>
<keyword evidence="2" id="KW-0812">Transmembrane</keyword>
<accession>A0A9Q9B6U2</accession>
<sequence length="315" mass="33149">MAGIDMGPRAPDYTALTTSFSADTDCFRNIYTIGIGRNDTLSIETGSTITTTILGHGYDRSCYPSEAYGDESIGGVGGGYISPGYCPNGFTTASAIITAGYTFAYCCPSAWTIQFLTTTPHNTFTCEFASNATFISDGETIIGTYRISLKQVVRDFAVTAAQSDQALLASVTASSSSTLSDSTNSATPGGSGTLSPTSTNTITPTPELSNPGLSTGAKAGIGVGAALGVLLVILGIVLFRRRRSHQGKEQPATSTNENGFEKAELQGEGKSRAELDATSVYEVDVVKHPAEMHGSDTRAELEDNWRGWELPAQRQ</sequence>
<dbReference type="EMBL" id="CP099426">
    <property type="protein sequence ID" value="USW57401.1"/>
    <property type="molecule type" value="Genomic_DNA"/>
</dbReference>
<organism evidence="3 4">
    <name type="scientific">Septoria linicola</name>
    <dbReference type="NCBI Taxonomy" id="215465"/>
    <lineage>
        <taxon>Eukaryota</taxon>
        <taxon>Fungi</taxon>
        <taxon>Dikarya</taxon>
        <taxon>Ascomycota</taxon>
        <taxon>Pezizomycotina</taxon>
        <taxon>Dothideomycetes</taxon>
        <taxon>Dothideomycetidae</taxon>
        <taxon>Mycosphaerellales</taxon>
        <taxon>Mycosphaerellaceae</taxon>
        <taxon>Septoria</taxon>
    </lineage>
</organism>
<reference evidence="3" key="1">
    <citation type="submission" date="2022-06" db="EMBL/GenBank/DDBJ databases">
        <title>Complete genome sequences of two strains of the flax pathogen Septoria linicola.</title>
        <authorList>
            <person name="Lapalu N."/>
            <person name="Simon A."/>
            <person name="Demenou B."/>
            <person name="Paumier D."/>
            <person name="Guillot M.-P."/>
            <person name="Gout L."/>
            <person name="Valade R."/>
        </authorList>
    </citation>
    <scope>NUCLEOTIDE SEQUENCE</scope>
    <source>
        <strain evidence="3">SE15195</strain>
    </source>
</reference>
<keyword evidence="4" id="KW-1185">Reference proteome</keyword>
<feature type="region of interest" description="Disordered" evidence="1">
    <location>
        <begin position="291"/>
        <end position="315"/>
    </location>
</feature>